<evidence type="ECO:0000256" key="1">
    <source>
        <dbReference type="SAM" id="SignalP"/>
    </source>
</evidence>
<protein>
    <recommendedName>
        <fullName evidence="4">DUF1795 domain-containing protein</fullName>
    </recommendedName>
</protein>
<accession>A0ABY5YH30</accession>
<name>A0ABY5YH30_9DEIO</name>
<organism evidence="2 3">
    <name type="scientific">Deinococcus rubellus</name>
    <dbReference type="NCBI Taxonomy" id="1889240"/>
    <lineage>
        <taxon>Bacteria</taxon>
        <taxon>Thermotogati</taxon>
        <taxon>Deinococcota</taxon>
        <taxon>Deinococci</taxon>
        <taxon>Deinococcales</taxon>
        <taxon>Deinococcaceae</taxon>
        <taxon>Deinococcus</taxon>
    </lineage>
</organism>
<sequence length="175" mass="18867">MKRALLSALLPAALLSLFPAAQAATFKSKAYPYTLSVPDDWQSKKVPGVDVALAAPEAGKAVPPSLNVSVIKVLPALKVTLSDVRLLMLKQAKENVKDLNVLGDNDISVSGLPGHLLNYLGSQQVGGQPGVPMHWIQIFTLKNNQAYILTFAAPQATFDQDKQIANKMFNSFKIN</sequence>
<dbReference type="EMBL" id="CP104213">
    <property type="protein sequence ID" value="UWX64382.1"/>
    <property type="molecule type" value="Genomic_DNA"/>
</dbReference>
<dbReference type="InterPro" id="IPR016123">
    <property type="entry name" value="Mog1/PsbP_a/b/a-sand"/>
</dbReference>
<dbReference type="RefSeq" id="WP_260560656.1">
    <property type="nucleotide sequence ID" value="NZ_BAABEC010000075.1"/>
</dbReference>
<proteinExistence type="predicted"/>
<dbReference type="SUPFAM" id="SSF55724">
    <property type="entry name" value="Mog1p/PsbP-like"/>
    <property type="match status" value="1"/>
</dbReference>
<evidence type="ECO:0000313" key="2">
    <source>
        <dbReference type="EMBL" id="UWX64382.1"/>
    </source>
</evidence>
<gene>
    <name evidence="2" type="ORF">N0D28_01540</name>
</gene>
<keyword evidence="3" id="KW-1185">Reference proteome</keyword>
<feature type="signal peptide" evidence="1">
    <location>
        <begin position="1"/>
        <end position="23"/>
    </location>
</feature>
<feature type="chain" id="PRO_5045504410" description="DUF1795 domain-containing protein" evidence="1">
    <location>
        <begin position="24"/>
        <end position="175"/>
    </location>
</feature>
<keyword evidence="1" id="KW-0732">Signal</keyword>
<evidence type="ECO:0000313" key="3">
    <source>
        <dbReference type="Proteomes" id="UP001060261"/>
    </source>
</evidence>
<evidence type="ECO:0008006" key="4">
    <source>
        <dbReference type="Google" id="ProtNLM"/>
    </source>
</evidence>
<dbReference type="Gene3D" id="3.40.1000.10">
    <property type="entry name" value="Mog1/PsbP, alpha/beta/alpha sandwich"/>
    <property type="match status" value="1"/>
</dbReference>
<dbReference type="Proteomes" id="UP001060261">
    <property type="component" value="Chromosome"/>
</dbReference>
<reference evidence="2" key="1">
    <citation type="submission" date="2022-09" db="EMBL/GenBank/DDBJ databases">
        <title>genome sequence of Deinococcus rubellus.</title>
        <authorList>
            <person name="Srinivasan S."/>
        </authorList>
    </citation>
    <scope>NUCLEOTIDE SEQUENCE</scope>
    <source>
        <strain evidence="2">Ant6</strain>
    </source>
</reference>